<name>A0A1H0HS67_9BACI</name>
<dbReference type="InterPro" id="IPR025889">
    <property type="entry name" value="GSP17M-like_dom"/>
</dbReference>
<dbReference type="Proteomes" id="UP000198778">
    <property type="component" value="Unassembled WGS sequence"/>
</dbReference>
<proteinExistence type="predicted"/>
<dbReference type="Pfam" id="PF11181">
    <property type="entry name" value="YflT"/>
    <property type="match status" value="1"/>
</dbReference>
<keyword evidence="3" id="KW-1185">Reference proteome</keyword>
<dbReference type="EMBL" id="FNIL01000009">
    <property type="protein sequence ID" value="SDO22032.1"/>
    <property type="molecule type" value="Genomic_DNA"/>
</dbReference>
<gene>
    <name evidence="2" type="ORF">SAMN04488053_10919</name>
</gene>
<reference evidence="3" key="1">
    <citation type="submission" date="2016-10" db="EMBL/GenBank/DDBJ databases">
        <authorList>
            <person name="Varghese N."/>
            <person name="Submissions S."/>
        </authorList>
    </citation>
    <scope>NUCLEOTIDE SEQUENCE [LARGE SCALE GENOMIC DNA]</scope>
    <source>
        <strain evidence="3">CGMCC 1.10369</strain>
    </source>
</reference>
<feature type="domain" description="General stress protein 17M-like" evidence="1">
    <location>
        <begin position="5"/>
        <end position="116"/>
    </location>
</feature>
<dbReference type="AlphaFoldDB" id="A0A1H0HS67"/>
<sequence>MSRKVIGVYDSEAEVKAAAEDLQQEGYAPEELFLVANENASISWLKDKTGADVKTMENKPDAVEGPETSFWDKVKAVFQGQTDFSGEGQKAGEMDLTKYGLNEAAAQEYEADVSNGRFLLLVPDSSSGSARI</sequence>
<protein>
    <submittedName>
        <fullName evidence="2">Heat induced stress protein YflT</fullName>
    </submittedName>
</protein>
<accession>A0A1H0HS67</accession>
<evidence type="ECO:0000259" key="1">
    <source>
        <dbReference type="Pfam" id="PF11181"/>
    </source>
</evidence>
<dbReference type="RefSeq" id="WP_090843390.1">
    <property type="nucleotide sequence ID" value="NZ_FNIL01000009.1"/>
</dbReference>
<dbReference type="OrthoDB" id="2678178at2"/>
<evidence type="ECO:0000313" key="2">
    <source>
        <dbReference type="EMBL" id="SDO22032.1"/>
    </source>
</evidence>
<evidence type="ECO:0000313" key="3">
    <source>
        <dbReference type="Proteomes" id="UP000198778"/>
    </source>
</evidence>
<dbReference type="STRING" id="745820.SAMN04488053_10919"/>
<organism evidence="2 3">
    <name type="scientific">Alkalicoccus daliensis</name>
    <dbReference type="NCBI Taxonomy" id="745820"/>
    <lineage>
        <taxon>Bacteria</taxon>
        <taxon>Bacillati</taxon>
        <taxon>Bacillota</taxon>
        <taxon>Bacilli</taxon>
        <taxon>Bacillales</taxon>
        <taxon>Bacillaceae</taxon>
        <taxon>Alkalicoccus</taxon>
    </lineage>
</organism>